<dbReference type="EMBL" id="JAVRRG010000069">
    <property type="protein sequence ID" value="KAK5091835.1"/>
    <property type="molecule type" value="Genomic_DNA"/>
</dbReference>
<keyword evidence="1" id="KW-0677">Repeat</keyword>
<dbReference type="Pfam" id="PF06985">
    <property type="entry name" value="HET"/>
    <property type="match status" value="1"/>
</dbReference>
<dbReference type="InterPro" id="IPR010730">
    <property type="entry name" value="HET"/>
</dbReference>
<dbReference type="InterPro" id="IPR052895">
    <property type="entry name" value="HetReg/Transcr_Mod"/>
</dbReference>
<dbReference type="PANTHER" id="PTHR24148">
    <property type="entry name" value="ANKYRIN REPEAT DOMAIN-CONTAINING PROTEIN 39 HOMOLOG-RELATED"/>
    <property type="match status" value="1"/>
</dbReference>
<dbReference type="PANTHER" id="PTHR24148:SF73">
    <property type="entry name" value="HET DOMAIN PROTEIN (AFU_ORTHOLOGUE AFUA_8G01020)"/>
    <property type="match status" value="1"/>
</dbReference>
<dbReference type="Pfam" id="PF24883">
    <property type="entry name" value="NPHP3_N"/>
    <property type="match status" value="1"/>
</dbReference>
<name>A0ABR0K7V0_9EURO</name>
<evidence type="ECO:0000259" key="3">
    <source>
        <dbReference type="Pfam" id="PF24883"/>
    </source>
</evidence>
<evidence type="ECO:0000313" key="4">
    <source>
        <dbReference type="EMBL" id="KAK5091835.1"/>
    </source>
</evidence>
<keyword evidence="5" id="KW-1185">Reference proteome</keyword>
<dbReference type="InterPro" id="IPR056884">
    <property type="entry name" value="NPHP3-like_N"/>
</dbReference>
<evidence type="ECO:0008006" key="6">
    <source>
        <dbReference type="Google" id="ProtNLM"/>
    </source>
</evidence>
<dbReference type="Gene3D" id="3.40.50.300">
    <property type="entry name" value="P-loop containing nucleotide triphosphate hydrolases"/>
    <property type="match status" value="1"/>
</dbReference>
<accession>A0ABR0K7V0</accession>
<proteinExistence type="predicted"/>
<gene>
    <name evidence="4" type="ORF">LTR24_005834</name>
</gene>
<evidence type="ECO:0000313" key="5">
    <source>
        <dbReference type="Proteomes" id="UP001345013"/>
    </source>
</evidence>
<feature type="domain" description="Nephrocystin 3-like N-terminal" evidence="3">
    <location>
        <begin position="600"/>
        <end position="745"/>
    </location>
</feature>
<dbReference type="Proteomes" id="UP001345013">
    <property type="component" value="Unassembled WGS sequence"/>
</dbReference>
<protein>
    <recommendedName>
        <fullName evidence="6">Heterokaryon incompatibility domain-containing protein</fullName>
    </recommendedName>
</protein>
<evidence type="ECO:0000256" key="1">
    <source>
        <dbReference type="ARBA" id="ARBA00022737"/>
    </source>
</evidence>
<organism evidence="4 5">
    <name type="scientific">Lithohypha guttulata</name>
    <dbReference type="NCBI Taxonomy" id="1690604"/>
    <lineage>
        <taxon>Eukaryota</taxon>
        <taxon>Fungi</taxon>
        <taxon>Dikarya</taxon>
        <taxon>Ascomycota</taxon>
        <taxon>Pezizomycotina</taxon>
        <taxon>Eurotiomycetes</taxon>
        <taxon>Chaetothyriomycetidae</taxon>
        <taxon>Chaetothyriales</taxon>
        <taxon>Trichomeriaceae</taxon>
        <taxon>Lithohypha</taxon>
    </lineage>
</organism>
<sequence length="801" mass="90943">MDFHHHPLKLNRPSLRLIRILPLEPDGTVICEVLTSELPTNYVALSYCWGSEDELKTIMLVHSTSNRTGLLKVRKNLHDFLKTAAGLCIKLPHPDFEPVPPESQSAHLPGLMAPGKPQPWFWVDAICIDQLNIAERNHQVRQMGSIYRQADRVLVWLGNDRLMSKLLVTTSEDFHLKEHHFQEASQASLAGVLDLIQSNPYWERLWVIQEVILAKNYRLFVLCGNVLLRWEHLRFFTATLNRLNGKQEVDAAWVTNQKFQSLLQLRDAYHEDEGRLTKTQRKFIHWLNNFWNSECSDRRDMIYGLLSLVEKGDQFEVDYGLSTEALFLRVTTFFALPSFSGGQSMASTLLKSLRLDQRALLTATAKRPCSLAHFDLLTIDLATPGEYSLEYMESREPGYANKYRGWVICLKCKNMLVGITLEQWGPFYAVWCTTLGTESSYHFVFSRLQNELSSISSAARAVGLIYVPSCFDETQDPLPASLIDLHPDINLYARLPSGQSTASIKLCRCLIFEIMMTPIFGEQPQSFSDLSPSDETICAPFKDGFSVLEHLGKNVEALTSYMKQQDNTATTKEKHDMLQSFRTTAYDEVKARIEEPAAMTYGWALHHPKYLSCIQRRHNDVLWISADPGCNKTVVSKLIVDKELSASATRTTCHYFFNDNIGHDALTPALCAILHQLFEQRPPLLKHGESAFVRKKKWLQPGSSQLWTMFMSAVADLPEQHEVICVLDALDEARDACRKDLTTKLCGFYDLQMRAEGTVAQHLVVALGQGVVFCIAKDRLDLIIIGDLQSNGVIDSFFANR</sequence>
<feature type="domain" description="Heterokaryon incompatibility" evidence="2">
    <location>
        <begin position="119"/>
        <end position="210"/>
    </location>
</feature>
<comment type="caution">
    <text evidence="4">The sequence shown here is derived from an EMBL/GenBank/DDBJ whole genome shotgun (WGS) entry which is preliminary data.</text>
</comment>
<dbReference type="InterPro" id="IPR027417">
    <property type="entry name" value="P-loop_NTPase"/>
</dbReference>
<evidence type="ECO:0000259" key="2">
    <source>
        <dbReference type="Pfam" id="PF06985"/>
    </source>
</evidence>
<reference evidence="4 5" key="1">
    <citation type="submission" date="2023-08" db="EMBL/GenBank/DDBJ databases">
        <title>Black Yeasts Isolated from many extreme environments.</title>
        <authorList>
            <person name="Coleine C."/>
            <person name="Stajich J.E."/>
            <person name="Selbmann L."/>
        </authorList>
    </citation>
    <scope>NUCLEOTIDE SEQUENCE [LARGE SCALE GENOMIC DNA]</scope>
    <source>
        <strain evidence="4 5">CCFEE 5885</strain>
    </source>
</reference>